<protein>
    <submittedName>
        <fullName evidence="3">YheC/YheD family protein</fullName>
    </submittedName>
</protein>
<dbReference type="AlphaFoldDB" id="A0A3Q9I5Y2"/>
<evidence type="ECO:0000259" key="2">
    <source>
        <dbReference type="PROSITE" id="PS50975"/>
    </source>
</evidence>
<dbReference type="InterPro" id="IPR026838">
    <property type="entry name" value="YheC/D"/>
</dbReference>
<keyword evidence="1" id="KW-0067">ATP-binding</keyword>
<dbReference type="KEGG" id="plut:EI981_01320"/>
<dbReference type="GO" id="GO:0005524">
    <property type="term" value="F:ATP binding"/>
    <property type="evidence" value="ECO:0007669"/>
    <property type="project" value="UniProtKB-UniRule"/>
</dbReference>
<feature type="domain" description="ATP-grasp" evidence="2">
    <location>
        <begin position="14"/>
        <end position="242"/>
    </location>
</feature>
<dbReference type="EMBL" id="CP034346">
    <property type="protein sequence ID" value="AZS13258.1"/>
    <property type="molecule type" value="Genomic_DNA"/>
</dbReference>
<dbReference type="GO" id="GO:0046872">
    <property type="term" value="F:metal ion binding"/>
    <property type="evidence" value="ECO:0007669"/>
    <property type="project" value="InterPro"/>
</dbReference>
<sequence length="245" mass="28023">MTMGKMRNYRGMLQNRILRPHLPETHWLTDAGTLRMLRAYSSVFIKPDLGSGGDGIIRVRKLSRGYEARSGPSLRIVGAGSVLRAVRTFRRSNNRYLVQKGLQIARYRGEIFDIRVYLQKPEHKWVIAGMVARVAAPHKFVTNYHQGGHAEPLQKVLLNQFKNNQAKVNACHRKIEQLSMTIAGIVGKWSSTHELGIDLALDKKGYIWILEANSHPGHRLFTQLTDRTMYRTIIENKRKMAVQIP</sequence>
<evidence type="ECO:0000256" key="1">
    <source>
        <dbReference type="PROSITE-ProRule" id="PRU00409"/>
    </source>
</evidence>
<proteinExistence type="predicted"/>
<dbReference type="SUPFAM" id="SSF56059">
    <property type="entry name" value="Glutathione synthetase ATP-binding domain-like"/>
    <property type="match status" value="1"/>
</dbReference>
<reference evidence="4" key="1">
    <citation type="submission" date="2018-12" db="EMBL/GenBank/DDBJ databases">
        <title>Complete genome sequence of Paenibacillus sp. MBLB1234.</title>
        <authorList>
            <person name="Nam Y.-D."/>
            <person name="Kang J."/>
            <person name="Chung W.-H."/>
            <person name="Park Y.S."/>
        </authorList>
    </citation>
    <scope>NUCLEOTIDE SEQUENCE [LARGE SCALE GENOMIC DNA]</scope>
    <source>
        <strain evidence="4">MBLB1234</strain>
    </source>
</reference>
<dbReference type="Proteomes" id="UP000270678">
    <property type="component" value="Chromosome"/>
</dbReference>
<keyword evidence="1" id="KW-0547">Nucleotide-binding</keyword>
<dbReference type="InterPro" id="IPR011761">
    <property type="entry name" value="ATP-grasp"/>
</dbReference>
<dbReference type="Gene3D" id="3.30.470.20">
    <property type="entry name" value="ATP-grasp fold, B domain"/>
    <property type="match status" value="1"/>
</dbReference>
<dbReference type="PROSITE" id="PS50975">
    <property type="entry name" value="ATP_GRASP"/>
    <property type="match status" value="1"/>
</dbReference>
<dbReference type="RefSeq" id="WP_126994753.1">
    <property type="nucleotide sequence ID" value="NZ_CP034346.1"/>
</dbReference>
<dbReference type="OrthoDB" id="7869153at2"/>
<accession>A0A3Q9I5Y2</accession>
<keyword evidence="4" id="KW-1185">Reference proteome</keyword>
<name>A0A3Q9I5Y2_9BACL</name>
<evidence type="ECO:0000313" key="3">
    <source>
        <dbReference type="EMBL" id="AZS13258.1"/>
    </source>
</evidence>
<organism evidence="3 4">
    <name type="scientific">Paenibacillus lutimineralis</name>
    <dbReference type="NCBI Taxonomy" id="2707005"/>
    <lineage>
        <taxon>Bacteria</taxon>
        <taxon>Bacillati</taxon>
        <taxon>Bacillota</taxon>
        <taxon>Bacilli</taxon>
        <taxon>Bacillales</taxon>
        <taxon>Paenibacillaceae</taxon>
        <taxon>Paenibacillus</taxon>
    </lineage>
</organism>
<gene>
    <name evidence="3" type="ORF">EI981_01320</name>
</gene>
<evidence type="ECO:0000313" key="4">
    <source>
        <dbReference type="Proteomes" id="UP000270678"/>
    </source>
</evidence>
<dbReference type="Pfam" id="PF14398">
    <property type="entry name" value="ATPgrasp_YheCD"/>
    <property type="match status" value="1"/>
</dbReference>